<protein>
    <submittedName>
        <fullName evidence="1">Translin</fullName>
    </submittedName>
</protein>
<keyword evidence="2" id="KW-1185">Reference proteome</keyword>
<evidence type="ECO:0000313" key="1">
    <source>
        <dbReference type="EMBL" id="PWN54395.1"/>
    </source>
</evidence>
<dbReference type="Proteomes" id="UP000245626">
    <property type="component" value="Unassembled WGS sequence"/>
</dbReference>
<reference evidence="1 2" key="1">
    <citation type="journal article" date="2018" name="Mol. Biol. Evol.">
        <title>Broad Genomic Sampling Reveals a Smut Pathogenic Ancestry of the Fungal Clade Ustilaginomycotina.</title>
        <authorList>
            <person name="Kijpornyongpan T."/>
            <person name="Mondo S.J."/>
            <person name="Barry K."/>
            <person name="Sandor L."/>
            <person name="Lee J."/>
            <person name="Lipzen A."/>
            <person name="Pangilinan J."/>
            <person name="LaButti K."/>
            <person name="Hainaut M."/>
            <person name="Henrissat B."/>
            <person name="Grigoriev I.V."/>
            <person name="Spatafora J.W."/>
            <person name="Aime M.C."/>
        </authorList>
    </citation>
    <scope>NUCLEOTIDE SEQUENCE [LARGE SCALE GENOMIC DNA]</scope>
    <source>
        <strain evidence="1 2">SA 807</strain>
    </source>
</reference>
<evidence type="ECO:0000313" key="2">
    <source>
        <dbReference type="Proteomes" id="UP000245626"/>
    </source>
</evidence>
<accession>A0ACD0P8D9</accession>
<organism evidence="1 2">
    <name type="scientific">Violaceomyces palustris</name>
    <dbReference type="NCBI Taxonomy" id="1673888"/>
    <lineage>
        <taxon>Eukaryota</taxon>
        <taxon>Fungi</taxon>
        <taxon>Dikarya</taxon>
        <taxon>Basidiomycota</taxon>
        <taxon>Ustilaginomycotina</taxon>
        <taxon>Ustilaginomycetes</taxon>
        <taxon>Violaceomycetales</taxon>
        <taxon>Violaceomycetaceae</taxon>
        <taxon>Violaceomyces</taxon>
    </lineage>
</organism>
<dbReference type="EMBL" id="KZ819686">
    <property type="protein sequence ID" value="PWN54395.1"/>
    <property type="molecule type" value="Genomic_DNA"/>
</dbReference>
<proteinExistence type="predicted"/>
<sequence>MTTSSVDFSSLLAELESERALAETIRESSKELDKAYRSLASILNRVHSTPSSQIPTIIQATLPHFAHCRSSISAIVQLVPPHQYYKWCDDWSFHLKNTVFAVCLTYFLGTGFLLSKEEVCLVLSIDRSHADRFQLSTEEYLHSLVSMINELSRLAVNSVTLGDFSTPVRLSRFVKDLHAGFQLLNLKNDSLRKRFDGIKYDIKKIEEIVYDISLRGLVKDVEGQEAGVGVEVGEEKRQEVLALLMGR</sequence>
<gene>
    <name evidence="1" type="ORF">IE53DRAFT_337120</name>
</gene>
<name>A0ACD0P8D9_9BASI</name>